<dbReference type="RefSeq" id="WP_011371737.1">
    <property type="nucleotide sequence ID" value="NC_007575.1"/>
</dbReference>
<dbReference type="STRING" id="326298.Suden_0101"/>
<protein>
    <submittedName>
        <fullName evidence="2">Nitrate transporter</fullName>
    </submittedName>
</protein>
<dbReference type="Gene3D" id="1.20.1250.20">
    <property type="entry name" value="MFS general substrate transporter like domains"/>
    <property type="match status" value="1"/>
</dbReference>
<organism evidence="2 3">
    <name type="scientific">Sulfurimonas denitrificans (strain ATCC 33889 / DSM 1251)</name>
    <name type="common">Thiomicrospira denitrificans (strain ATCC 33889 / DSM 1251)</name>
    <dbReference type="NCBI Taxonomy" id="326298"/>
    <lineage>
        <taxon>Bacteria</taxon>
        <taxon>Pseudomonadati</taxon>
        <taxon>Campylobacterota</taxon>
        <taxon>Epsilonproteobacteria</taxon>
        <taxon>Campylobacterales</taxon>
        <taxon>Sulfurimonadaceae</taxon>
        <taxon>Sulfurimonas</taxon>
    </lineage>
</organism>
<evidence type="ECO:0000313" key="3">
    <source>
        <dbReference type="Proteomes" id="UP000002714"/>
    </source>
</evidence>
<dbReference type="AlphaFoldDB" id="Q30UE9"/>
<keyword evidence="1" id="KW-0472">Membrane</keyword>
<evidence type="ECO:0000256" key="1">
    <source>
        <dbReference type="SAM" id="Phobius"/>
    </source>
</evidence>
<keyword evidence="3" id="KW-1185">Reference proteome</keyword>
<evidence type="ECO:0000313" key="2">
    <source>
        <dbReference type="EMBL" id="ABB43382.1"/>
    </source>
</evidence>
<accession>Q30UE9</accession>
<dbReference type="KEGG" id="tdn:Suden_0101"/>
<sequence>MSSIIFVTYIFIAKDALLEVYTPQPKKLRDYAKLLQYKDTWWFNLFYAVSFRGFVGFAGYMKVYFINSYQADMSAFGVDILNEPNVKVVAGYFGVLCLFLELLLKDFSSL</sequence>
<keyword evidence="1" id="KW-1133">Transmembrane helix</keyword>
<proteinExistence type="predicted"/>
<feature type="transmembrane region" description="Helical" evidence="1">
    <location>
        <begin position="42"/>
        <end position="65"/>
    </location>
</feature>
<dbReference type="InterPro" id="IPR036259">
    <property type="entry name" value="MFS_trans_sf"/>
</dbReference>
<name>Q30UE9_SULDN</name>
<dbReference type="eggNOG" id="COG2223">
    <property type="taxonomic scope" value="Bacteria"/>
</dbReference>
<dbReference type="EMBL" id="CP000153">
    <property type="protein sequence ID" value="ABB43382.1"/>
    <property type="molecule type" value="Genomic_DNA"/>
</dbReference>
<dbReference type="Proteomes" id="UP000002714">
    <property type="component" value="Chromosome"/>
</dbReference>
<gene>
    <name evidence="2" type="ordered locus">Suden_0101</name>
</gene>
<dbReference type="HOGENOM" id="CLU_2169771_0_0_7"/>
<reference evidence="2 3" key="1">
    <citation type="journal article" date="2008" name="Appl. Environ. Microbiol.">
        <title>Genome of the epsilonproteobacterial chemolithoautotroph Sulfurimonas denitrificans.</title>
        <authorList>
            <person name="Sievert S.M."/>
            <person name="Scott K.M."/>
            <person name="Klotz M.G."/>
            <person name="Chain P.S.G."/>
            <person name="Hauser L.J."/>
            <person name="Hemp J."/>
            <person name="Huegler M."/>
            <person name="Land M."/>
            <person name="Lapidus A."/>
            <person name="Larimer F.W."/>
            <person name="Lucas S."/>
            <person name="Malfatti S.A."/>
            <person name="Meyer F."/>
            <person name="Paulsen I.T."/>
            <person name="Ren Q."/>
            <person name="Simon J."/>
            <person name="Bailey K."/>
            <person name="Diaz E."/>
            <person name="Fitzpatrick K.A."/>
            <person name="Glover B."/>
            <person name="Gwatney N."/>
            <person name="Korajkic A."/>
            <person name="Long A."/>
            <person name="Mobberley J.M."/>
            <person name="Pantry S.N."/>
            <person name="Pazder G."/>
            <person name="Peterson S."/>
            <person name="Quintanilla J.D."/>
            <person name="Sprinkle R."/>
            <person name="Stephens J."/>
            <person name="Thomas P."/>
            <person name="Vaughn R."/>
            <person name="Weber M.J."/>
            <person name="Wooten L.L."/>
        </authorList>
    </citation>
    <scope>NUCLEOTIDE SEQUENCE [LARGE SCALE GENOMIC DNA]</scope>
    <source>
        <strain evidence="3">ATCC 33889 / DSM 1251</strain>
    </source>
</reference>
<feature type="transmembrane region" description="Helical" evidence="1">
    <location>
        <begin position="86"/>
        <end position="104"/>
    </location>
</feature>
<keyword evidence="1" id="KW-0812">Transmembrane</keyword>